<dbReference type="Pfam" id="PF01546">
    <property type="entry name" value="Peptidase_M20"/>
    <property type="match status" value="1"/>
</dbReference>
<dbReference type="InterPro" id="IPR017439">
    <property type="entry name" value="Amidohydrolase"/>
</dbReference>
<protein>
    <recommendedName>
        <fullName evidence="2">Peptidase M20 domain-containing protein 2</fullName>
    </recommendedName>
</protein>
<proteinExistence type="inferred from homology"/>
<dbReference type="FunFam" id="3.30.70.360:FF:000004">
    <property type="entry name" value="Peptidase M20 domain-containing protein 2"/>
    <property type="match status" value="1"/>
</dbReference>
<dbReference type="SUPFAM" id="SSF53187">
    <property type="entry name" value="Zn-dependent exopeptidases"/>
    <property type="match status" value="1"/>
</dbReference>
<sequence length="411" mass="45055">MTHKSLSKEVIAETIDRASPLLRDLSWKIHDHPELGYKEVYAHKTLTDFLESQGFQVTRHACGIETAFVADFEYLGEGDHMTDRVRSIGFCSEFDALPSVGHGCGHNLIAITGVAAALAIRQALIQHKIPGKVRLLGTPAEETLGGKIPMLAQEAFSGLDACLMVHPGPADVLYRQPLGVGRLEVEFFGHAAHASASPSEGVNALDAFAIAYNAVAMLRQQSLPTNRIHSILTHGGEADNIIPDYVTGVFMYRAVQNQDFVKLHDRLVEILEAAAKATGCRVKINKVMEYLPLNNNSILTERFGEYMRSMGASYATRTIEETMPTGSTDMGNVTRALPGFHPVFTIANLDSRREDGLSTHSLRFAELSRTETAHLTALRSAKAMAMTGLDVLVDPDFTRLAREEYDHSMGH</sequence>
<dbReference type="SUPFAM" id="SSF55031">
    <property type="entry name" value="Bacterial exopeptidase dimerisation domain"/>
    <property type="match status" value="1"/>
</dbReference>
<comment type="caution">
    <text evidence="4">The sequence shown here is derived from an EMBL/GenBank/DDBJ whole genome shotgun (WGS) entry which is preliminary data.</text>
</comment>
<comment type="similarity">
    <text evidence="1 2">Belongs to the peptidase M20A family.</text>
</comment>
<dbReference type="InterPro" id="IPR011650">
    <property type="entry name" value="Peptidase_M20_dimer"/>
</dbReference>
<reference evidence="4" key="1">
    <citation type="journal article" date="2020" name="Fungal Divers.">
        <title>Resolving the Mortierellaceae phylogeny through synthesis of multi-gene phylogenetics and phylogenomics.</title>
        <authorList>
            <person name="Vandepol N."/>
            <person name="Liber J."/>
            <person name="Desiro A."/>
            <person name="Na H."/>
            <person name="Kennedy M."/>
            <person name="Barry K."/>
            <person name="Grigoriev I.V."/>
            <person name="Miller A.N."/>
            <person name="O'Donnell K."/>
            <person name="Stajich J.E."/>
            <person name="Bonito G."/>
        </authorList>
    </citation>
    <scope>NUCLEOTIDE SEQUENCE</scope>
    <source>
        <strain evidence="4">BC1065</strain>
    </source>
</reference>
<dbReference type="InterPro" id="IPR052030">
    <property type="entry name" value="Peptidase_M20/M20A_hydrolases"/>
</dbReference>
<evidence type="ECO:0000259" key="3">
    <source>
        <dbReference type="Pfam" id="PF07687"/>
    </source>
</evidence>
<dbReference type="Proteomes" id="UP000807716">
    <property type="component" value="Unassembled WGS sequence"/>
</dbReference>
<dbReference type="NCBIfam" id="TIGR01891">
    <property type="entry name" value="amidohydrolases"/>
    <property type="match status" value="1"/>
</dbReference>
<dbReference type="InterPro" id="IPR002933">
    <property type="entry name" value="Peptidase_M20"/>
</dbReference>
<gene>
    <name evidence="4" type="ORF">DFQ27_000611</name>
</gene>
<feature type="domain" description="Peptidase M20 dimerisation" evidence="3">
    <location>
        <begin position="179"/>
        <end position="277"/>
    </location>
</feature>
<accession>A0A9P6U9N2</accession>
<dbReference type="InterPro" id="IPR017144">
    <property type="entry name" value="Xaa-Arg_dipeptidase"/>
</dbReference>
<dbReference type="CDD" id="cd05672">
    <property type="entry name" value="M20_ACY1L2-like"/>
    <property type="match status" value="1"/>
</dbReference>
<dbReference type="PANTHER" id="PTHR30575:SF0">
    <property type="entry name" value="XAA-ARG DIPEPTIDASE"/>
    <property type="match status" value="1"/>
</dbReference>
<dbReference type="GO" id="GO:0016805">
    <property type="term" value="F:dipeptidase activity"/>
    <property type="evidence" value="ECO:0007669"/>
    <property type="project" value="InterPro"/>
</dbReference>
<dbReference type="EMBL" id="JAAAJB010000116">
    <property type="protein sequence ID" value="KAG0265474.1"/>
    <property type="molecule type" value="Genomic_DNA"/>
</dbReference>
<evidence type="ECO:0000313" key="5">
    <source>
        <dbReference type="Proteomes" id="UP000807716"/>
    </source>
</evidence>
<dbReference type="Gene3D" id="3.30.70.360">
    <property type="match status" value="1"/>
</dbReference>
<dbReference type="OrthoDB" id="6119954at2759"/>
<dbReference type="AlphaFoldDB" id="A0A9P6U9N2"/>
<dbReference type="PANTHER" id="PTHR30575">
    <property type="entry name" value="PEPTIDASE M20"/>
    <property type="match status" value="1"/>
</dbReference>
<keyword evidence="5" id="KW-1185">Reference proteome</keyword>
<dbReference type="InterPro" id="IPR036264">
    <property type="entry name" value="Bact_exopeptidase_dim_dom"/>
</dbReference>
<evidence type="ECO:0000256" key="2">
    <source>
        <dbReference type="PIRNR" id="PIRNR037226"/>
    </source>
</evidence>
<evidence type="ECO:0000256" key="1">
    <source>
        <dbReference type="ARBA" id="ARBA00006247"/>
    </source>
</evidence>
<name>A0A9P6U9N2_9FUNG</name>
<organism evidence="4 5">
    <name type="scientific">Actinomortierella ambigua</name>
    <dbReference type="NCBI Taxonomy" id="1343610"/>
    <lineage>
        <taxon>Eukaryota</taxon>
        <taxon>Fungi</taxon>
        <taxon>Fungi incertae sedis</taxon>
        <taxon>Mucoromycota</taxon>
        <taxon>Mortierellomycotina</taxon>
        <taxon>Mortierellomycetes</taxon>
        <taxon>Mortierellales</taxon>
        <taxon>Mortierellaceae</taxon>
        <taxon>Actinomortierella</taxon>
    </lineage>
</organism>
<dbReference type="Gene3D" id="3.40.630.10">
    <property type="entry name" value="Zn peptidases"/>
    <property type="match status" value="1"/>
</dbReference>
<evidence type="ECO:0000313" key="4">
    <source>
        <dbReference type="EMBL" id="KAG0265474.1"/>
    </source>
</evidence>
<dbReference type="PIRSF" id="PIRSF037226">
    <property type="entry name" value="Amidohydrolase_ACY1L2_prd"/>
    <property type="match status" value="1"/>
</dbReference>
<dbReference type="Pfam" id="PF07687">
    <property type="entry name" value="M20_dimer"/>
    <property type="match status" value="1"/>
</dbReference>